<dbReference type="Proteomes" id="UP000323608">
    <property type="component" value="Unassembled WGS sequence"/>
</dbReference>
<dbReference type="OrthoDB" id="8404698at2"/>
<sequence>MAAGLNGYQKRIVADFLSAFSMTDAALPERRFYYCSLMQDSVEWLIAGRLFVEGMKPDAEYPSFQSNSVRAGEYALSDLSPSVEHFIEAVGRGEIVTPHGLIKIPESDAGTFGTTFEPFHSAGDGLRNRLAVLSFVGKPWNQLFDIRQINWELKGNDIPYDSLQELFQGYRLDMMLSSTLEIVLQPAVQVDLDCEIDGKDALVGVVLPAGIPNENVSLGYRIVSSVSKPTQRGTLSSAQLDWKIDGKFQRGRHQFEVEPGSVVQCFARFAGQVQNHGFIADPNNFQNNRRAAYEVFDRRLSTLNEFLFRPVTKGIQARDFEAAVSFLLWMLGFNPVLLGLFPKIQDGPDILVTSPLGDYLVIECTLGLLKANDKLASVVQRSTLVRQALEKCGHSHLRVIPVMVSCLTREELKAEAEDADRNGVFVISREGLEEGIQLSLIAPNPNKIFDLALSSMAAGQTKSTRSKN</sequence>
<evidence type="ECO:0000313" key="1">
    <source>
        <dbReference type="EMBL" id="KAA1175287.1"/>
    </source>
</evidence>
<reference evidence="1 2" key="1">
    <citation type="submission" date="2019-07" db="EMBL/GenBank/DDBJ databases">
        <title>The Draft Genome Sequence of Rhizobium tropici SARCC-755 Associated with Superior Nodulation on Pigeonpea (Cajanus cajan (L.) Millsp.).</title>
        <authorList>
            <person name="Bopape F.L."/>
            <person name="Hassen A.I."/>
            <person name="Swanevelder Z.H."/>
            <person name="Gwata E.T."/>
        </authorList>
    </citation>
    <scope>NUCLEOTIDE SEQUENCE [LARGE SCALE GENOMIC DNA]</scope>
    <source>
        <strain evidence="1 2">SARCC-755</strain>
    </source>
</reference>
<dbReference type="RefSeq" id="WP_149638094.1">
    <property type="nucleotide sequence ID" value="NZ_VNIP01000020.1"/>
</dbReference>
<organism evidence="1 2">
    <name type="scientific">Rhizobium tropici</name>
    <dbReference type="NCBI Taxonomy" id="398"/>
    <lineage>
        <taxon>Bacteria</taxon>
        <taxon>Pseudomonadati</taxon>
        <taxon>Pseudomonadota</taxon>
        <taxon>Alphaproteobacteria</taxon>
        <taxon>Hyphomicrobiales</taxon>
        <taxon>Rhizobiaceae</taxon>
        <taxon>Rhizobium/Agrobacterium group</taxon>
        <taxon>Rhizobium</taxon>
    </lineage>
</organism>
<proteinExistence type="predicted"/>
<comment type="caution">
    <text evidence="1">The sequence shown here is derived from an EMBL/GenBank/DDBJ whole genome shotgun (WGS) entry which is preliminary data.</text>
</comment>
<name>A0A5B0VL03_RHITR</name>
<gene>
    <name evidence="1" type="ORF">FP026_29500</name>
</gene>
<dbReference type="EMBL" id="VNIP01000020">
    <property type="protein sequence ID" value="KAA1175287.1"/>
    <property type="molecule type" value="Genomic_DNA"/>
</dbReference>
<evidence type="ECO:0000313" key="2">
    <source>
        <dbReference type="Proteomes" id="UP000323608"/>
    </source>
</evidence>
<dbReference type="AlphaFoldDB" id="A0A5B0VL03"/>
<accession>A0A5B0VL03</accession>
<protein>
    <submittedName>
        <fullName evidence="1">Uncharacterized protein</fullName>
    </submittedName>
</protein>